<protein>
    <submittedName>
        <fullName evidence="2">Uncharacterized protein</fullName>
    </submittedName>
</protein>
<feature type="transmembrane region" description="Helical" evidence="1">
    <location>
        <begin position="36"/>
        <end position="53"/>
    </location>
</feature>
<keyword evidence="1" id="KW-1133">Transmembrane helix</keyword>
<dbReference type="EMBL" id="VORB01000003">
    <property type="protein sequence ID" value="TXC81795.1"/>
    <property type="molecule type" value="Genomic_DNA"/>
</dbReference>
<evidence type="ECO:0000313" key="2">
    <source>
        <dbReference type="EMBL" id="TXC81795.1"/>
    </source>
</evidence>
<dbReference type="AlphaFoldDB" id="A0A5C6VDL2"/>
<proteinExistence type="predicted"/>
<feature type="transmembrane region" description="Helical" evidence="1">
    <location>
        <begin position="12"/>
        <end position="30"/>
    </location>
</feature>
<sequence>MRICKFPTAVRLICFLVFFGGFKTVGFAQLFSDSAAYVHIVLVDGVSLFGDSVKHYKERIRLFDTKLSNYKVRSRDISHLEIFKMVKGRWDSIYYSANDGEWNFFEMESMISGRRMAFNQVKVWHHVALGFSVGVITGYALGPSIPSIGMGFVTSYGYLQMPIFSARKRTFINDFEKRGFKQEIKDSRYIPFLFANLVGIVVGVSQL</sequence>
<gene>
    <name evidence="2" type="ORF">FRX97_04560</name>
</gene>
<feature type="transmembrane region" description="Helical" evidence="1">
    <location>
        <begin position="148"/>
        <end position="166"/>
    </location>
</feature>
<feature type="transmembrane region" description="Helical" evidence="1">
    <location>
        <begin position="123"/>
        <end position="142"/>
    </location>
</feature>
<comment type="caution">
    <text evidence="2">The sequence shown here is derived from an EMBL/GenBank/DDBJ whole genome shotgun (WGS) entry which is preliminary data.</text>
</comment>
<organism evidence="2 3">
    <name type="scientific">Luteibaculum oceani</name>
    <dbReference type="NCBI Taxonomy" id="1294296"/>
    <lineage>
        <taxon>Bacteria</taxon>
        <taxon>Pseudomonadati</taxon>
        <taxon>Bacteroidota</taxon>
        <taxon>Flavobacteriia</taxon>
        <taxon>Flavobacteriales</taxon>
        <taxon>Luteibaculaceae</taxon>
        <taxon>Luteibaculum</taxon>
    </lineage>
</organism>
<keyword evidence="1" id="KW-0472">Membrane</keyword>
<evidence type="ECO:0000256" key="1">
    <source>
        <dbReference type="SAM" id="Phobius"/>
    </source>
</evidence>
<reference evidence="2 3" key="1">
    <citation type="submission" date="2019-08" db="EMBL/GenBank/DDBJ databases">
        <title>Genome of Luteibaculum oceani JCM 18817.</title>
        <authorList>
            <person name="Bowman J.P."/>
        </authorList>
    </citation>
    <scope>NUCLEOTIDE SEQUENCE [LARGE SCALE GENOMIC DNA]</scope>
    <source>
        <strain evidence="2 3">JCM 18817</strain>
    </source>
</reference>
<evidence type="ECO:0000313" key="3">
    <source>
        <dbReference type="Proteomes" id="UP000321168"/>
    </source>
</evidence>
<feature type="transmembrane region" description="Helical" evidence="1">
    <location>
        <begin position="187"/>
        <end position="205"/>
    </location>
</feature>
<dbReference type="RefSeq" id="WP_147013852.1">
    <property type="nucleotide sequence ID" value="NZ_VORB01000003.1"/>
</dbReference>
<keyword evidence="1" id="KW-0812">Transmembrane</keyword>
<keyword evidence="3" id="KW-1185">Reference proteome</keyword>
<accession>A0A5C6VDL2</accession>
<dbReference type="Proteomes" id="UP000321168">
    <property type="component" value="Unassembled WGS sequence"/>
</dbReference>
<name>A0A5C6VDL2_9FLAO</name>